<dbReference type="GO" id="GO:0032259">
    <property type="term" value="P:methylation"/>
    <property type="evidence" value="ECO:0007669"/>
    <property type="project" value="UniProtKB-KW"/>
</dbReference>
<dbReference type="PANTHER" id="PTHR44307:SF2">
    <property type="entry name" value="PHOSPHOETHANOLAMINE METHYLTRANSFERASE ISOFORM X1"/>
    <property type="match status" value="1"/>
</dbReference>
<dbReference type="RefSeq" id="WP_288883850.1">
    <property type="nucleotide sequence ID" value="NZ_CBFGNQ010000026.1"/>
</dbReference>
<dbReference type="EMBL" id="JBBEUB010000010">
    <property type="protein sequence ID" value="MEJ2905220.1"/>
    <property type="molecule type" value="Genomic_DNA"/>
</dbReference>
<sequence length="222" mass="25051">MSTTWNDDDLKEMASQLSSPKGDNGIKTGERMAISNENMIARTIQQLDIKANDHVLEIGQGNGSHVNSIITKSTGVHYFGIDISETMIEEATRINRAFVDKNVVSFELSNGHDIDFQSGSFDKIFTVNTIYFWETPDVYAKEIYRVLKPGGSFSIGFADKDFMKKLPFTKWKFRLYDKETVSETLIKAGFSIAKITQEKENIKGSLGDFIERDIIIITAKKL</sequence>
<dbReference type="Proteomes" id="UP001378956">
    <property type="component" value="Unassembled WGS sequence"/>
</dbReference>
<dbReference type="Pfam" id="PF08241">
    <property type="entry name" value="Methyltransf_11"/>
    <property type="match status" value="1"/>
</dbReference>
<reference evidence="7 8" key="1">
    <citation type="submission" date="2024-03" db="EMBL/GenBank/DDBJ databases">
        <title>Sequence of Lycoming College Course Isolates.</title>
        <authorList>
            <person name="Plotts O."/>
            <person name="Newman J."/>
        </authorList>
    </citation>
    <scope>NUCLEOTIDE SEQUENCE [LARGE SCALE GENOMIC DNA]</scope>
    <source>
        <strain evidence="7 8">CJB-3</strain>
    </source>
</reference>
<evidence type="ECO:0000256" key="1">
    <source>
        <dbReference type="ARBA" id="ARBA00005189"/>
    </source>
</evidence>
<evidence type="ECO:0000256" key="5">
    <source>
        <dbReference type="SAM" id="MobiDB-lite"/>
    </source>
</evidence>
<keyword evidence="8" id="KW-1185">Reference proteome</keyword>
<gene>
    <name evidence="7" type="ORF">WAE58_22430</name>
</gene>
<feature type="compositionally biased region" description="Acidic residues" evidence="5">
    <location>
        <begin position="1"/>
        <end position="10"/>
    </location>
</feature>
<keyword evidence="2 7" id="KW-0489">Methyltransferase</keyword>
<feature type="domain" description="Methyltransferase type 11" evidence="6">
    <location>
        <begin position="56"/>
        <end position="154"/>
    </location>
</feature>
<evidence type="ECO:0000256" key="3">
    <source>
        <dbReference type="ARBA" id="ARBA00022679"/>
    </source>
</evidence>
<organism evidence="7 8">
    <name type="scientific">Pedobacter panaciterrae</name>
    <dbReference type="NCBI Taxonomy" id="363849"/>
    <lineage>
        <taxon>Bacteria</taxon>
        <taxon>Pseudomonadati</taxon>
        <taxon>Bacteroidota</taxon>
        <taxon>Sphingobacteriia</taxon>
        <taxon>Sphingobacteriales</taxon>
        <taxon>Sphingobacteriaceae</taxon>
        <taxon>Pedobacter</taxon>
    </lineage>
</organism>
<accession>A0ABU8NSJ6</accession>
<name>A0ABU8NSJ6_9SPHI</name>
<protein>
    <submittedName>
        <fullName evidence="7">Methyltransferase domain-containing protein</fullName>
    </submittedName>
</protein>
<dbReference type="Gene3D" id="3.40.50.150">
    <property type="entry name" value="Vaccinia Virus protein VP39"/>
    <property type="match status" value="1"/>
</dbReference>
<dbReference type="CDD" id="cd02440">
    <property type="entry name" value="AdoMet_MTases"/>
    <property type="match status" value="1"/>
</dbReference>
<comment type="pathway">
    <text evidence="1">Lipid metabolism.</text>
</comment>
<dbReference type="SUPFAM" id="SSF53335">
    <property type="entry name" value="S-adenosyl-L-methionine-dependent methyltransferases"/>
    <property type="match status" value="1"/>
</dbReference>
<dbReference type="InterPro" id="IPR029063">
    <property type="entry name" value="SAM-dependent_MTases_sf"/>
</dbReference>
<proteinExistence type="predicted"/>
<dbReference type="InterPro" id="IPR013216">
    <property type="entry name" value="Methyltransf_11"/>
</dbReference>
<keyword evidence="3" id="KW-0808">Transferase</keyword>
<evidence type="ECO:0000256" key="4">
    <source>
        <dbReference type="ARBA" id="ARBA00025707"/>
    </source>
</evidence>
<feature type="region of interest" description="Disordered" evidence="5">
    <location>
        <begin position="1"/>
        <end position="28"/>
    </location>
</feature>
<dbReference type="PANTHER" id="PTHR44307">
    <property type="entry name" value="PHOSPHOETHANOLAMINE METHYLTRANSFERASE"/>
    <property type="match status" value="1"/>
</dbReference>
<evidence type="ECO:0000256" key="2">
    <source>
        <dbReference type="ARBA" id="ARBA00022603"/>
    </source>
</evidence>
<comment type="pathway">
    <text evidence="4">Phospholipid metabolism.</text>
</comment>
<comment type="caution">
    <text evidence="7">The sequence shown here is derived from an EMBL/GenBank/DDBJ whole genome shotgun (WGS) entry which is preliminary data.</text>
</comment>
<dbReference type="GO" id="GO:0008168">
    <property type="term" value="F:methyltransferase activity"/>
    <property type="evidence" value="ECO:0007669"/>
    <property type="project" value="UniProtKB-KW"/>
</dbReference>
<evidence type="ECO:0000313" key="8">
    <source>
        <dbReference type="Proteomes" id="UP001378956"/>
    </source>
</evidence>
<evidence type="ECO:0000259" key="6">
    <source>
        <dbReference type="Pfam" id="PF08241"/>
    </source>
</evidence>
<evidence type="ECO:0000313" key="7">
    <source>
        <dbReference type="EMBL" id="MEJ2905220.1"/>
    </source>
</evidence>